<evidence type="ECO:0008006" key="3">
    <source>
        <dbReference type="Google" id="ProtNLM"/>
    </source>
</evidence>
<accession>A0A4Q7IJE1</accession>
<dbReference type="SUPFAM" id="SSF56601">
    <property type="entry name" value="beta-lactamase/transpeptidase-like"/>
    <property type="match status" value="1"/>
</dbReference>
<gene>
    <name evidence="1" type="ORF">C1E23_20225</name>
</gene>
<dbReference type="Proteomes" id="UP000291338">
    <property type="component" value="Unassembled WGS sequence"/>
</dbReference>
<reference evidence="1 2" key="1">
    <citation type="submission" date="2018-01" db="EMBL/GenBank/DDBJ databases">
        <title>Co-occurrence of chitin degradation, pigmentation and bioactivity in marine Pseudoalteromonas.</title>
        <authorList>
            <person name="Paulsen S."/>
            <person name="Gram L."/>
            <person name="Machado H."/>
        </authorList>
    </citation>
    <scope>NUCLEOTIDE SEQUENCE [LARGE SCALE GENOMIC DNA]</scope>
    <source>
        <strain evidence="1 2">S3898</strain>
    </source>
</reference>
<dbReference type="Gene3D" id="3.40.710.10">
    <property type="entry name" value="DD-peptidase/beta-lactamase superfamily"/>
    <property type="match status" value="1"/>
</dbReference>
<evidence type="ECO:0000313" key="1">
    <source>
        <dbReference type="EMBL" id="RZQ51326.1"/>
    </source>
</evidence>
<sequence length="202" mass="23523">MEHSESTNLNQFAAGYGIANFSKYYQGHRYRGHDGALTGWMYELVYSPKHKTGFVMLLNSEHPAAYRALTLLISKALANSYAKPEFAQSKIPEKLIAQSGYYQYINPRNEKQFFLERLIATRKLTVTPDSANFSSLLPANWQRTLYYSEQGKWLNPQGEEVWHLLMTPSKVNYCTMLTWSLNRFLYFKHGLIKSSQFHGYYF</sequence>
<evidence type="ECO:0000313" key="2">
    <source>
        <dbReference type="Proteomes" id="UP000291338"/>
    </source>
</evidence>
<protein>
    <recommendedName>
        <fullName evidence="3">Beta-lactamase-related domain-containing protein</fullName>
    </recommendedName>
</protein>
<dbReference type="InterPro" id="IPR012338">
    <property type="entry name" value="Beta-lactam/transpept-like"/>
</dbReference>
<name>A0A4Q7IJE1_9GAMM</name>
<comment type="caution">
    <text evidence="1">The sequence shown here is derived from an EMBL/GenBank/DDBJ whole genome shotgun (WGS) entry which is preliminary data.</text>
</comment>
<organism evidence="1 2">
    <name type="scientific">Pseudoalteromonas phenolica</name>
    <dbReference type="NCBI Taxonomy" id="161398"/>
    <lineage>
        <taxon>Bacteria</taxon>
        <taxon>Pseudomonadati</taxon>
        <taxon>Pseudomonadota</taxon>
        <taxon>Gammaproteobacteria</taxon>
        <taxon>Alteromonadales</taxon>
        <taxon>Pseudoalteromonadaceae</taxon>
        <taxon>Pseudoalteromonas</taxon>
    </lineage>
</organism>
<proteinExistence type="predicted"/>
<dbReference type="EMBL" id="PPSX01000107">
    <property type="protein sequence ID" value="RZQ51326.1"/>
    <property type="molecule type" value="Genomic_DNA"/>
</dbReference>
<dbReference type="AlphaFoldDB" id="A0A4Q7IJE1"/>